<dbReference type="Gene3D" id="3.40.30.10">
    <property type="entry name" value="Glutaredoxin"/>
    <property type="match status" value="1"/>
</dbReference>
<feature type="binding site" evidence="3">
    <location>
        <position position="168"/>
    </location>
    <ligand>
        <name>Cu cation</name>
        <dbReference type="ChEBI" id="CHEBI:23378"/>
    </ligand>
</feature>
<keyword evidence="2 3" id="KW-0186">Copper</keyword>
<evidence type="ECO:0000259" key="6">
    <source>
        <dbReference type="PROSITE" id="PS51352"/>
    </source>
</evidence>
<protein>
    <recommendedName>
        <fullName evidence="6">Thioredoxin domain-containing protein</fullName>
    </recommendedName>
</protein>
<keyword evidence="3" id="KW-0479">Metal-binding</keyword>
<dbReference type="GO" id="GO:0046872">
    <property type="term" value="F:metal ion binding"/>
    <property type="evidence" value="ECO:0007669"/>
    <property type="project" value="UniProtKB-KW"/>
</dbReference>
<keyword evidence="5" id="KW-1133">Transmembrane helix</keyword>
<sequence>MKVSVQTHTKKMVYRYAAVALLALVGLFLVLWYRQDTALPMIKKAPEFTLQNLKGEPVQLSDSSGKVRIVEFFFGNCVDICPATTSNMVLMQNNLKEKKIFGDKVEFLSITFDPLRDTPEALEKYAKALGIDQGAGWQLLRGSEQQVLQTTNDYGIMAVKQKDGQFAHSIKSLFLIDQNGYIRSIFEMGASMDNETIEKSIRQLLR</sequence>
<dbReference type="STRING" id="1469647.BC351_38015"/>
<dbReference type="OrthoDB" id="9811998at2"/>
<name>A0A1V4HC69_9BACL</name>
<proteinExistence type="inferred from homology"/>
<dbReference type="PANTHER" id="PTHR12151">
    <property type="entry name" value="ELECTRON TRANSPORT PROTIN SCO1/SENC FAMILY MEMBER"/>
    <property type="match status" value="1"/>
</dbReference>
<keyword evidence="8" id="KW-1185">Reference proteome</keyword>
<dbReference type="InterPro" id="IPR003782">
    <property type="entry name" value="SCO1/SenC"/>
</dbReference>
<evidence type="ECO:0000256" key="1">
    <source>
        <dbReference type="ARBA" id="ARBA00010996"/>
    </source>
</evidence>
<comment type="caution">
    <text evidence="7">The sequence shown here is derived from an EMBL/GenBank/DDBJ whole genome shotgun (WGS) entry which is preliminary data.</text>
</comment>
<feature type="disulfide bond" description="Redox-active" evidence="4">
    <location>
        <begin position="77"/>
        <end position="81"/>
    </location>
</feature>
<evidence type="ECO:0000313" key="7">
    <source>
        <dbReference type="EMBL" id="OPH48847.1"/>
    </source>
</evidence>
<evidence type="ECO:0000313" key="8">
    <source>
        <dbReference type="Proteomes" id="UP000190626"/>
    </source>
</evidence>
<organism evidence="7 8">
    <name type="scientific">Paenibacillus ferrarius</name>
    <dbReference type="NCBI Taxonomy" id="1469647"/>
    <lineage>
        <taxon>Bacteria</taxon>
        <taxon>Bacillati</taxon>
        <taxon>Bacillota</taxon>
        <taxon>Bacilli</taxon>
        <taxon>Bacillales</taxon>
        <taxon>Paenibacillaceae</taxon>
        <taxon>Paenibacillus</taxon>
    </lineage>
</organism>
<dbReference type="InterPro" id="IPR036249">
    <property type="entry name" value="Thioredoxin-like_sf"/>
</dbReference>
<dbReference type="PROSITE" id="PS51352">
    <property type="entry name" value="THIOREDOXIN_2"/>
    <property type="match status" value="1"/>
</dbReference>
<keyword evidence="4" id="KW-1015">Disulfide bond</keyword>
<dbReference type="Pfam" id="PF02630">
    <property type="entry name" value="SCO1-SenC"/>
    <property type="match status" value="1"/>
</dbReference>
<keyword evidence="5" id="KW-0812">Transmembrane</keyword>
<dbReference type="SUPFAM" id="SSF52833">
    <property type="entry name" value="Thioredoxin-like"/>
    <property type="match status" value="1"/>
</dbReference>
<gene>
    <name evidence="7" type="ORF">BC351_38015</name>
</gene>
<dbReference type="AlphaFoldDB" id="A0A1V4HC69"/>
<dbReference type="InterPro" id="IPR013766">
    <property type="entry name" value="Thioredoxin_domain"/>
</dbReference>
<accession>A0A1V4HC69</accession>
<evidence type="ECO:0000256" key="2">
    <source>
        <dbReference type="ARBA" id="ARBA00023008"/>
    </source>
</evidence>
<evidence type="ECO:0000256" key="5">
    <source>
        <dbReference type="SAM" id="Phobius"/>
    </source>
</evidence>
<dbReference type="PANTHER" id="PTHR12151:SF25">
    <property type="entry name" value="LINALOOL DEHYDRATASE_ISOMERASE DOMAIN-CONTAINING PROTEIN"/>
    <property type="match status" value="1"/>
</dbReference>
<dbReference type="EMBL" id="MBTG01000043">
    <property type="protein sequence ID" value="OPH48847.1"/>
    <property type="molecule type" value="Genomic_DNA"/>
</dbReference>
<dbReference type="Proteomes" id="UP000190626">
    <property type="component" value="Unassembled WGS sequence"/>
</dbReference>
<dbReference type="CDD" id="cd02968">
    <property type="entry name" value="SCO"/>
    <property type="match status" value="1"/>
</dbReference>
<comment type="similarity">
    <text evidence="1">Belongs to the SCO1/2 family.</text>
</comment>
<evidence type="ECO:0000256" key="3">
    <source>
        <dbReference type="PIRSR" id="PIRSR603782-1"/>
    </source>
</evidence>
<reference evidence="8" key="1">
    <citation type="submission" date="2016-07" db="EMBL/GenBank/DDBJ databases">
        <authorList>
            <person name="Florea S."/>
            <person name="Webb J.S."/>
            <person name="Jaromczyk J."/>
            <person name="Schardl C.L."/>
        </authorList>
    </citation>
    <scope>NUCLEOTIDE SEQUENCE [LARGE SCALE GENOMIC DNA]</scope>
    <source>
        <strain evidence="8">CY1</strain>
    </source>
</reference>
<feature type="transmembrane region" description="Helical" evidence="5">
    <location>
        <begin position="12"/>
        <end position="33"/>
    </location>
</feature>
<feature type="binding site" evidence="3">
    <location>
        <position position="77"/>
    </location>
    <ligand>
        <name>Cu cation</name>
        <dbReference type="ChEBI" id="CHEBI:23378"/>
    </ligand>
</feature>
<feature type="domain" description="Thioredoxin" evidence="6">
    <location>
        <begin position="39"/>
        <end position="206"/>
    </location>
</feature>
<keyword evidence="5" id="KW-0472">Membrane</keyword>
<evidence type="ECO:0000256" key="4">
    <source>
        <dbReference type="PIRSR" id="PIRSR603782-2"/>
    </source>
</evidence>
<feature type="binding site" evidence="3">
    <location>
        <position position="81"/>
    </location>
    <ligand>
        <name>Cu cation</name>
        <dbReference type="ChEBI" id="CHEBI:23378"/>
    </ligand>
</feature>